<accession>D8PLP4</accession>
<reference evidence="1 2" key="1">
    <citation type="journal article" date="2010" name="Nat. Biotechnol.">
        <title>Genome sequence of the model mushroom Schizophyllum commune.</title>
        <authorList>
            <person name="Ohm R.A."/>
            <person name="de Jong J.F."/>
            <person name="Lugones L.G."/>
            <person name="Aerts A."/>
            <person name="Kothe E."/>
            <person name="Stajich J.E."/>
            <person name="de Vries R.P."/>
            <person name="Record E."/>
            <person name="Levasseur A."/>
            <person name="Baker S.E."/>
            <person name="Bartholomew K.A."/>
            <person name="Coutinho P.M."/>
            <person name="Erdmann S."/>
            <person name="Fowler T.J."/>
            <person name="Gathman A.C."/>
            <person name="Lombard V."/>
            <person name="Henrissat B."/>
            <person name="Knabe N."/>
            <person name="Kuees U."/>
            <person name="Lilly W.W."/>
            <person name="Lindquist E."/>
            <person name="Lucas S."/>
            <person name="Magnuson J.K."/>
            <person name="Piumi F."/>
            <person name="Raudaskoski M."/>
            <person name="Salamov A."/>
            <person name="Schmutz J."/>
            <person name="Schwarze F.W.M.R."/>
            <person name="vanKuyk P.A."/>
            <person name="Horton J.S."/>
            <person name="Grigoriev I.V."/>
            <person name="Woesten H.A.B."/>
        </authorList>
    </citation>
    <scope>NUCLEOTIDE SEQUENCE [LARGE SCALE GENOMIC DNA]</scope>
    <source>
        <strain evidence="2">H4-8 / FGSC 9210</strain>
    </source>
</reference>
<keyword evidence="2" id="KW-1185">Reference proteome</keyword>
<dbReference type="RefSeq" id="XP_003038996.1">
    <property type="nucleotide sequence ID" value="XM_003038950.1"/>
</dbReference>
<dbReference type="OMA" id="NECLAYK"/>
<name>D8PLP4_SCHCM</name>
<dbReference type="Proteomes" id="UP000007431">
    <property type="component" value="Unassembled WGS sequence"/>
</dbReference>
<dbReference type="EMBL" id="GL377302">
    <property type="protein sequence ID" value="EFJ04094.1"/>
    <property type="molecule type" value="Genomic_DNA"/>
</dbReference>
<dbReference type="OrthoDB" id="3269050at2759"/>
<dbReference type="SUPFAM" id="SSF56112">
    <property type="entry name" value="Protein kinase-like (PK-like)"/>
    <property type="match status" value="1"/>
</dbReference>
<evidence type="ECO:0000313" key="2">
    <source>
        <dbReference type="Proteomes" id="UP000007431"/>
    </source>
</evidence>
<dbReference type="PANTHER" id="PTHR37171:SF1">
    <property type="entry name" value="SERINE_THREONINE-PROTEIN KINASE YRZF-RELATED"/>
    <property type="match status" value="1"/>
</dbReference>
<gene>
    <name evidence="1" type="ORF">SCHCODRAFT_49330</name>
</gene>
<protein>
    <submittedName>
        <fullName evidence="1">Uncharacterized protein</fullName>
    </submittedName>
</protein>
<dbReference type="GeneID" id="9597724"/>
<dbReference type="VEuPathDB" id="FungiDB:SCHCODRAFT_02743817"/>
<dbReference type="STRING" id="578458.D8PLP4"/>
<evidence type="ECO:0000313" key="1">
    <source>
        <dbReference type="EMBL" id="EFJ04094.1"/>
    </source>
</evidence>
<dbReference type="HOGENOM" id="CLU_054599_1_0_1"/>
<dbReference type="PANTHER" id="PTHR37171">
    <property type="entry name" value="SERINE/THREONINE-PROTEIN KINASE YRZF-RELATED"/>
    <property type="match status" value="1"/>
</dbReference>
<sequence>MADDPLPFFSPGMVVTLETNSGQRYTFTVERLFTPLTKSVVVLARCADLSPDPVVLKIYDPRFFDERNGVSPNKHWEGFPSHPWSLAAERAAPDTIPYDQYEIFSPGDPPAADDAEGQLAYAALHEAHYRKLMNDSFAVERAAYEHLQHLQGTILPRLLASGLIIPPDERAFIPPAIAIEYIEGPRLRDAPLDALTPSVCTALVRAVDSFAAHGVIHDDFSDKNILVAPSRAVVVDFGNAGVRGVGYDWTDEEWKDSVSCCDDDGAIRYWLKRKGVAGMDELLKHPREGSRGIPAIEP</sequence>
<dbReference type="Gene3D" id="1.10.510.10">
    <property type="entry name" value="Transferase(Phosphotransferase) domain 1"/>
    <property type="match status" value="1"/>
</dbReference>
<proteinExistence type="predicted"/>
<dbReference type="InParanoid" id="D8PLP4"/>
<dbReference type="KEGG" id="scm:SCHCO_02743817"/>
<dbReference type="AlphaFoldDB" id="D8PLP4"/>
<dbReference type="eggNOG" id="ENOG502T07R">
    <property type="taxonomic scope" value="Eukaryota"/>
</dbReference>
<dbReference type="InterPro" id="IPR052396">
    <property type="entry name" value="Meiotic_Drive_Suppr_Kinase"/>
</dbReference>
<organism evidence="2">
    <name type="scientific">Schizophyllum commune (strain H4-8 / FGSC 9210)</name>
    <name type="common">Split gill fungus</name>
    <dbReference type="NCBI Taxonomy" id="578458"/>
    <lineage>
        <taxon>Eukaryota</taxon>
        <taxon>Fungi</taxon>
        <taxon>Dikarya</taxon>
        <taxon>Basidiomycota</taxon>
        <taxon>Agaricomycotina</taxon>
        <taxon>Agaricomycetes</taxon>
        <taxon>Agaricomycetidae</taxon>
        <taxon>Agaricales</taxon>
        <taxon>Schizophyllaceae</taxon>
        <taxon>Schizophyllum</taxon>
    </lineage>
</organism>
<dbReference type="InterPro" id="IPR011009">
    <property type="entry name" value="Kinase-like_dom_sf"/>
</dbReference>